<dbReference type="AlphaFoldDB" id="A0A4D4MHB1"/>
<evidence type="ECO:0000313" key="5">
    <source>
        <dbReference type="Proteomes" id="UP000299211"/>
    </source>
</evidence>
<dbReference type="Proteomes" id="UP000299211">
    <property type="component" value="Unassembled WGS sequence"/>
</dbReference>
<feature type="transmembrane region" description="Helical" evidence="2">
    <location>
        <begin position="62"/>
        <end position="80"/>
    </location>
</feature>
<evidence type="ECO:0000313" key="4">
    <source>
        <dbReference type="EMBL" id="GDY71085.1"/>
    </source>
</evidence>
<dbReference type="RefSeq" id="WP_048894449.1">
    <property type="nucleotide sequence ID" value="NZ_BAABTN010000024.1"/>
</dbReference>
<dbReference type="Proteomes" id="UP000302139">
    <property type="component" value="Unassembled WGS sequence"/>
</dbReference>
<sequence length="456" mass="51653">MGERGGAAPGAFGVFRRVVLIAHWGLPSATVVVVGRAVGVYGWYLCGIAVALCVFRPIHTGPLTRIALLALVSVPLTWSAERQVQFGLWTQALPLMLGMMAWDHLDPLPSVVKGLLVPLLLVAVLIVVAVAVTLLYQLVWRPVFALFEAENRLRQWARDRRAERIVERVVGHRREHGPVPCFSLYLRPFRTRGMLDTLSVAPGEAAVHQQQGTSIQTDLEAILAAAFPAHRPLIAADRHGVLLPTMPKDYWSWPISRTWDVPGTGKFRCTKSDWRMKVTRLARHAELVVIVPLNYKGTKWEITWMQRQGLLHKCVFVMPTSPHGGVNYRKRWDEARKFLRSLGITAPEYDDRGGILAIGTDGVTMARCSSRPGRMLPQSLGLLVDFTLLRRQGSEPIPRTGGDTGLEPEPESERTRQRRASIDRKRRARRKRKRKLKRRTRATHRRGRSRRRPRRR</sequence>
<evidence type="ECO:0000313" key="6">
    <source>
        <dbReference type="Proteomes" id="UP000302139"/>
    </source>
</evidence>
<feature type="region of interest" description="Disordered" evidence="1">
    <location>
        <begin position="393"/>
        <end position="456"/>
    </location>
</feature>
<keyword evidence="2" id="KW-0812">Transmembrane</keyword>
<dbReference type="EMBL" id="BJHX01000001">
    <property type="protein sequence ID" value="GDY68537.1"/>
    <property type="molecule type" value="Genomic_DNA"/>
</dbReference>
<evidence type="ECO:0000256" key="1">
    <source>
        <dbReference type="SAM" id="MobiDB-lite"/>
    </source>
</evidence>
<feature type="compositionally biased region" description="Basic and acidic residues" evidence="1">
    <location>
        <begin position="411"/>
        <end position="423"/>
    </location>
</feature>
<evidence type="ECO:0000256" key="2">
    <source>
        <dbReference type="SAM" id="Phobius"/>
    </source>
</evidence>
<feature type="transmembrane region" description="Helical" evidence="2">
    <location>
        <begin position="33"/>
        <end position="55"/>
    </location>
</feature>
<proteinExistence type="predicted"/>
<dbReference type="EMBL" id="BJHY01000001">
    <property type="protein sequence ID" value="GDY71085.1"/>
    <property type="molecule type" value="Genomic_DNA"/>
</dbReference>
<comment type="caution">
    <text evidence="4">The sequence shown here is derived from an EMBL/GenBank/DDBJ whole genome shotgun (WGS) entry which is preliminary data.</text>
</comment>
<feature type="transmembrane region" description="Helical" evidence="2">
    <location>
        <begin position="114"/>
        <end position="136"/>
    </location>
</feature>
<evidence type="ECO:0000313" key="3">
    <source>
        <dbReference type="EMBL" id="GDY68537.1"/>
    </source>
</evidence>
<keyword evidence="2" id="KW-1133">Transmembrane helix</keyword>
<name>A0A4D4MHB1_STRAX</name>
<organism evidence="4 5">
    <name type="scientific">Streptomyces avermitilis</name>
    <dbReference type="NCBI Taxonomy" id="33903"/>
    <lineage>
        <taxon>Bacteria</taxon>
        <taxon>Bacillati</taxon>
        <taxon>Actinomycetota</taxon>
        <taxon>Actinomycetes</taxon>
        <taxon>Kitasatosporales</taxon>
        <taxon>Streptomycetaceae</taxon>
        <taxon>Streptomyces</taxon>
    </lineage>
</organism>
<feature type="compositionally biased region" description="Basic residues" evidence="1">
    <location>
        <begin position="424"/>
        <end position="456"/>
    </location>
</feature>
<protein>
    <submittedName>
        <fullName evidence="4">Uncharacterized protein</fullName>
    </submittedName>
</protein>
<reference evidence="4 5" key="1">
    <citation type="submission" date="2019-04" db="EMBL/GenBank/DDBJ databases">
        <title>Draft genome sequences of Streptomyces avermitilis ATCC 31267.</title>
        <authorList>
            <person name="Komaki H."/>
            <person name="Tamura T."/>
            <person name="Hosoyama A."/>
        </authorList>
    </citation>
    <scope>NUCLEOTIDE SEQUENCE [LARGE SCALE GENOMIC DNA]</scope>
    <source>
        <strain evidence="4 5">ATCC 31267</strain>
    </source>
</reference>
<gene>
    <name evidence="3" type="ORF">SAV14893_079300</name>
    <name evidence="4" type="ORF">SAV31267_005700</name>
</gene>
<keyword evidence="2" id="KW-0472">Membrane</keyword>
<reference evidence="3 6" key="2">
    <citation type="submission" date="2019-04" db="EMBL/GenBank/DDBJ databases">
        <title>Draft genome sequences of Streptomyces avermitilis NBRC 14893.</title>
        <authorList>
            <person name="Komaki H."/>
            <person name="Tamura T."/>
            <person name="Hosoyama A."/>
        </authorList>
    </citation>
    <scope>NUCLEOTIDE SEQUENCE [LARGE SCALE GENOMIC DNA]</scope>
    <source>
        <strain evidence="3 6">NBRC 14893</strain>
    </source>
</reference>
<accession>A0A4D4MHB1</accession>